<protein>
    <submittedName>
        <fullName evidence="1">Uncharacterized protein</fullName>
    </submittedName>
</protein>
<reference evidence="1 2" key="1">
    <citation type="submission" date="2013-03" db="EMBL/GenBank/DDBJ databases">
        <title>The Genome Sequence of Cladophialophora psammophila CBS 110553.</title>
        <authorList>
            <consortium name="The Broad Institute Genomics Platform"/>
            <person name="Cuomo C."/>
            <person name="de Hoog S."/>
            <person name="Gorbushina A."/>
            <person name="Walker B."/>
            <person name="Young S.K."/>
            <person name="Zeng Q."/>
            <person name="Gargeya S."/>
            <person name="Fitzgerald M."/>
            <person name="Haas B."/>
            <person name="Abouelleil A."/>
            <person name="Allen A.W."/>
            <person name="Alvarado L."/>
            <person name="Arachchi H.M."/>
            <person name="Berlin A.M."/>
            <person name="Chapman S.B."/>
            <person name="Gainer-Dewar J."/>
            <person name="Goldberg J."/>
            <person name="Griggs A."/>
            <person name="Gujja S."/>
            <person name="Hansen M."/>
            <person name="Howarth C."/>
            <person name="Imamovic A."/>
            <person name="Ireland A."/>
            <person name="Larimer J."/>
            <person name="McCowan C."/>
            <person name="Murphy C."/>
            <person name="Pearson M."/>
            <person name="Poon T.W."/>
            <person name="Priest M."/>
            <person name="Roberts A."/>
            <person name="Saif S."/>
            <person name="Shea T."/>
            <person name="Sisk P."/>
            <person name="Sykes S."/>
            <person name="Wortman J."/>
            <person name="Nusbaum C."/>
            <person name="Birren B."/>
        </authorList>
    </citation>
    <scope>NUCLEOTIDE SEQUENCE [LARGE SCALE GENOMIC DNA]</scope>
    <source>
        <strain evidence="1 2">CBS 110553</strain>
    </source>
</reference>
<comment type="caution">
    <text evidence="1">The sequence shown here is derived from an EMBL/GenBank/DDBJ whole genome shotgun (WGS) entry which is preliminary data.</text>
</comment>
<name>W9VD00_9EURO</name>
<organism evidence="1 2">
    <name type="scientific">Cladophialophora psammophila CBS 110553</name>
    <dbReference type="NCBI Taxonomy" id="1182543"/>
    <lineage>
        <taxon>Eukaryota</taxon>
        <taxon>Fungi</taxon>
        <taxon>Dikarya</taxon>
        <taxon>Ascomycota</taxon>
        <taxon>Pezizomycotina</taxon>
        <taxon>Eurotiomycetes</taxon>
        <taxon>Chaetothyriomycetidae</taxon>
        <taxon>Chaetothyriales</taxon>
        <taxon>Herpotrichiellaceae</taxon>
        <taxon>Cladophialophora</taxon>
    </lineage>
</organism>
<dbReference type="AlphaFoldDB" id="W9VD00"/>
<proteinExistence type="predicted"/>
<dbReference type="GeneID" id="19197946"/>
<dbReference type="HOGENOM" id="CLU_2654301_0_0_1"/>
<evidence type="ECO:0000313" key="2">
    <source>
        <dbReference type="Proteomes" id="UP000019471"/>
    </source>
</evidence>
<gene>
    <name evidence="1" type="ORF">A1O5_13263</name>
</gene>
<accession>W9VD00</accession>
<dbReference type="RefSeq" id="XP_007752019.1">
    <property type="nucleotide sequence ID" value="XM_007753829.1"/>
</dbReference>
<keyword evidence="2" id="KW-1185">Reference proteome</keyword>
<dbReference type="EMBL" id="AMGX01000045">
    <property type="protein sequence ID" value="EXJ53487.1"/>
    <property type="molecule type" value="Genomic_DNA"/>
</dbReference>
<evidence type="ECO:0000313" key="1">
    <source>
        <dbReference type="EMBL" id="EXJ53487.1"/>
    </source>
</evidence>
<sequence>MHKTLGTMIEEVIKYGSDMTSIVAQYQIFSVSGAGYYWPKAQRQRGMYFQGVHFQSIKDMFEEFDERTAKGEVFII</sequence>
<dbReference type="Proteomes" id="UP000019471">
    <property type="component" value="Unassembled WGS sequence"/>
</dbReference>